<dbReference type="Proteomes" id="UP000183487">
    <property type="component" value="Unassembled WGS sequence"/>
</dbReference>
<proteinExistence type="predicted"/>
<feature type="compositionally biased region" description="Polar residues" evidence="1">
    <location>
        <begin position="209"/>
        <end position="218"/>
    </location>
</feature>
<dbReference type="PROSITE" id="PS51257">
    <property type="entry name" value="PROKAR_LIPOPROTEIN"/>
    <property type="match status" value="1"/>
</dbReference>
<keyword evidence="4" id="KW-1185">Reference proteome</keyword>
<sequence length="323" mass="34192">MKKLAAAIIGGAAVLALAACGKGSADSSPQALQPATASAPMAAETQAPPQHHNYAMVDNGTYGYERALNEDDIKQGKAVKSLAMMRYVGNKNGTYIILILGKDPSNSAVANRVSCQSPCKYAKSEVLMGDEVVSTETLPADPSSIMGAMLEDAVNGQLTPYGQDSDSIAMPQQAPTPPAPVTQEPVQQVSASQGSAPEIVPPPVAPQAETPSQASSTDYGPASSARASDQTYQTSFDCSAARTLTEYLICHDPDLAASDRELGDIYQQAKVAATNKDAFAARVRKQWNYREKTCHDKECLVAWYAYQKDALTKIAQTGDVNVQ</sequence>
<evidence type="ECO:0000256" key="1">
    <source>
        <dbReference type="SAM" id="MobiDB-lite"/>
    </source>
</evidence>
<reference evidence="4" key="1">
    <citation type="submission" date="2016-10" db="EMBL/GenBank/DDBJ databases">
        <authorList>
            <person name="Varghese N."/>
        </authorList>
    </citation>
    <scope>NUCLEOTIDE SEQUENCE [LARGE SCALE GENOMIC DNA]</scope>
    <source>
        <strain evidence="4">GAS106B</strain>
    </source>
</reference>
<feature type="region of interest" description="Disordered" evidence="1">
    <location>
        <begin position="29"/>
        <end position="49"/>
    </location>
</feature>
<dbReference type="AlphaFoldDB" id="A0A1H1JNF2"/>
<keyword evidence="2" id="KW-0732">Signal</keyword>
<evidence type="ECO:0008006" key="5">
    <source>
        <dbReference type="Google" id="ProtNLM"/>
    </source>
</evidence>
<protein>
    <recommendedName>
        <fullName evidence="5">Lipoprotein</fullName>
    </recommendedName>
</protein>
<feature type="signal peptide" evidence="2">
    <location>
        <begin position="1"/>
        <end position="18"/>
    </location>
</feature>
<evidence type="ECO:0000313" key="4">
    <source>
        <dbReference type="Proteomes" id="UP000183487"/>
    </source>
</evidence>
<evidence type="ECO:0000256" key="2">
    <source>
        <dbReference type="SAM" id="SignalP"/>
    </source>
</evidence>
<dbReference type="EMBL" id="FNKP01000003">
    <property type="protein sequence ID" value="SDR51541.1"/>
    <property type="molecule type" value="Genomic_DNA"/>
</dbReference>
<name>A0A1H1JNF2_9BURK</name>
<feature type="region of interest" description="Disordered" evidence="1">
    <location>
        <begin position="157"/>
        <end position="232"/>
    </location>
</feature>
<evidence type="ECO:0000313" key="3">
    <source>
        <dbReference type="EMBL" id="SDR51541.1"/>
    </source>
</evidence>
<feature type="chain" id="PRO_5010288962" description="Lipoprotein" evidence="2">
    <location>
        <begin position="19"/>
        <end position="323"/>
    </location>
</feature>
<gene>
    <name evidence="3" type="ORF">SAMN05443245_6956</name>
</gene>
<accession>A0A1H1JNF2</accession>
<organism evidence="3 4">
    <name type="scientific">Paraburkholderia fungorum</name>
    <dbReference type="NCBI Taxonomy" id="134537"/>
    <lineage>
        <taxon>Bacteria</taxon>
        <taxon>Pseudomonadati</taxon>
        <taxon>Pseudomonadota</taxon>
        <taxon>Betaproteobacteria</taxon>
        <taxon>Burkholderiales</taxon>
        <taxon>Burkholderiaceae</taxon>
        <taxon>Paraburkholderia</taxon>
    </lineage>
</organism>
<feature type="compositionally biased region" description="Polar residues" evidence="1">
    <location>
        <begin position="157"/>
        <end position="166"/>
    </location>
</feature>